<evidence type="ECO:0000256" key="3">
    <source>
        <dbReference type="ARBA" id="ARBA00010102"/>
    </source>
</evidence>
<dbReference type="GO" id="GO:0005198">
    <property type="term" value="F:structural molecule activity"/>
    <property type="evidence" value="ECO:0007669"/>
    <property type="project" value="InterPro"/>
</dbReference>
<comment type="similarity">
    <text evidence="3">Belongs to the WD repeat SEC13 family.</text>
</comment>
<dbReference type="Proteomes" id="UP000790347">
    <property type="component" value="Unassembled WGS sequence"/>
</dbReference>
<dbReference type="GO" id="GO:0051301">
    <property type="term" value="P:cell division"/>
    <property type="evidence" value="ECO:0007669"/>
    <property type="project" value="UniProtKB-KW"/>
</dbReference>
<evidence type="ECO:0000256" key="12">
    <source>
        <dbReference type="ARBA" id="ARBA00023306"/>
    </source>
</evidence>
<evidence type="ECO:0000256" key="11">
    <source>
        <dbReference type="ARBA" id="ARBA00023242"/>
    </source>
</evidence>
<reference evidence="14" key="2">
    <citation type="journal article" date="2022" name="Res Sq">
        <title>Comparative Genomics Reveals Insights into the Divergent Evolution of Astigmatic Mites and Household Pest Adaptations.</title>
        <authorList>
            <person name="Xiong Q."/>
            <person name="Wan A.T.-Y."/>
            <person name="Liu X.-Y."/>
            <person name="Fung C.S.-H."/>
            <person name="Xiao X."/>
            <person name="Malainual N."/>
            <person name="Hou J."/>
            <person name="Wang L."/>
            <person name="Wang M."/>
            <person name="Yang K."/>
            <person name="Cui Y."/>
            <person name="Leung E."/>
            <person name="Nong W."/>
            <person name="Shin S.-K."/>
            <person name="Au S."/>
            <person name="Jeong K.Y."/>
            <person name="Chew F.T."/>
            <person name="Hui J."/>
            <person name="Leung T.F."/>
            <person name="Tungtrongchitr A."/>
            <person name="Zhong N."/>
            <person name="Liu Z."/>
            <person name="Tsui S."/>
        </authorList>
    </citation>
    <scope>NUCLEOTIDE SEQUENCE</scope>
    <source>
        <strain evidence="14">Derf</strain>
        <tissue evidence="14">Whole organism</tissue>
    </source>
</reference>
<name>A0A922ICM8_DERFA</name>
<evidence type="ECO:0000256" key="13">
    <source>
        <dbReference type="PROSITE-ProRule" id="PRU00221"/>
    </source>
</evidence>
<evidence type="ECO:0000256" key="8">
    <source>
        <dbReference type="ARBA" id="ARBA00022776"/>
    </source>
</evidence>
<dbReference type="FunFam" id="2.130.10.10:FF:000063">
    <property type="entry name" value="SEH1 like nucleoporin"/>
    <property type="match status" value="1"/>
</dbReference>
<evidence type="ECO:0000256" key="5">
    <source>
        <dbReference type="ARBA" id="ARBA00022574"/>
    </source>
</evidence>
<keyword evidence="15" id="KW-1185">Reference proteome</keyword>
<evidence type="ECO:0000256" key="4">
    <source>
        <dbReference type="ARBA" id="ARBA00022448"/>
    </source>
</evidence>
<evidence type="ECO:0000256" key="10">
    <source>
        <dbReference type="ARBA" id="ARBA00023228"/>
    </source>
</evidence>
<dbReference type="GO" id="GO:0015031">
    <property type="term" value="P:protein transport"/>
    <property type="evidence" value="ECO:0007669"/>
    <property type="project" value="UniProtKB-KW"/>
</dbReference>
<keyword evidence="9" id="KW-0653">Protein transport</keyword>
<comment type="subcellular location">
    <subcellularLocation>
        <location evidence="2">Lysosome</location>
    </subcellularLocation>
    <subcellularLocation>
        <location evidence="1">Nucleus envelope</location>
    </subcellularLocation>
</comment>
<evidence type="ECO:0000256" key="2">
    <source>
        <dbReference type="ARBA" id="ARBA00004371"/>
    </source>
</evidence>
<dbReference type="InterPro" id="IPR015943">
    <property type="entry name" value="WD40/YVTN_repeat-like_dom_sf"/>
</dbReference>
<dbReference type="GO" id="GO:1904263">
    <property type="term" value="P:positive regulation of TORC1 signaling"/>
    <property type="evidence" value="ECO:0007669"/>
    <property type="project" value="TreeGrafter"/>
</dbReference>
<keyword evidence="5 13" id="KW-0853">WD repeat</keyword>
<dbReference type="InterPro" id="IPR001680">
    <property type="entry name" value="WD40_rpt"/>
</dbReference>
<dbReference type="GO" id="GO:0005764">
    <property type="term" value="C:lysosome"/>
    <property type="evidence" value="ECO:0007669"/>
    <property type="project" value="UniProtKB-SubCell"/>
</dbReference>
<dbReference type="SUPFAM" id="SSF50978">
    <property type="entry name" value="WD40 repeat-like"/>
    <property type="match status" value="1"/>
</dbReference>
<proteinExistence type="inferred from homology"/>
<dbReference type="InterPro" id="IPR037363">
    <property type="entry name" value="Sec13/Seh1_fam"/>
</dbReference>
<dbReference type="GO" id="GO:0031080">
    <property type="term" value="C:nuclear pore outer ring"/>
    <property type="evidence" value="ECO:0007669"/>
    <property type="project" value="TreeGrafter"/>
</dbReference>
<keyword evidence="6" id="KW-0132">Cell division</keyword>
<accession>A0A922ICM8</accession>
<dbReference type="Pfam" id="PF00400">
    <property type="entry name" value="WD40"/>
    <property type="match status" value="4"/>
</dbReference>
<keyword evidence="8" id="KW-0498">Mitosis</keyword>
<evidence type="ECO:0000256" key="6">
    <source>
        <dbReference type="ARBA" id="ARBA00022618"/>
    </source>
</evidence>
<gene>
    <name evidence="14" type="primary">SEH1L</name>
    <name evidence="14" type="ORF">DERF_003459</name>
</gene>
<evidence type="ECO:0000313" key="15">
    <source>
        <dbReference type="Proteomes" id="UP000790347"/>
    </source>
</evidence>
<dbReference type="GO" id="GO:0034198">
    <property type="term" value="P:cellular response to amino acid starvation"/>
    <property type="evidence" value="ECO:0007669"/>
    <property type="project" value="TreeGrafter"/>
</dbReference>
<evidence type="ECO:0000256" key="7">
    <source>
        <dbReference type="ARBA" id="ARBA00022737"/>
    </source>
</evidence>
<keyword evidence="10" id="KW-0458">Lysosome</keyword>
<keyword evidence="4" id="KW-0813">Transport</keyword>
<dbReference type="Gene3D" id="2.130.10.10">
    <property type="entry name" value="YVTN repeat-like/Quinoprotein amine dehydrogenase"/>
    <property type="match status" value="1"/>
</dbReference>
<dbReference type="PANTHER" id="PTHR11024">
    <property type="entry name" value="NUCLEAR PORE COMPLEX PROTEIN SEC13 / SEH1 FAMILY MEMBER"/>
    <property type="match status" value="1"/>
</dbReference>
<dbReference type="GO" id="GO:0035859">
    <property type="term" value="C:Seh1-associated complex"/>
    <property type="evidence" value="ECO:0007669"/>
    <property type="project" value="TreeGrafter"/>
</dbReference>
<keyword evidence="11" id="KW-0539">Nucleus</keyword>
<reference evidence="14" key="1">
    <citation type="submission" date="2013-05" db="EMBL/GenBank/DDBJ databases">
        <authorList>
            <person name="Yim A.K.Y."/>
            <person name="Chan T.F."/>
            <person name="Ji K.M."/>
            <person name="Liu X.Y."/>
            <person name="Zhou J.W."/>
            <person name="Li R.Q."/>
            <person name="Yang K.Y."/>
            <person name="Li J."/>
            <person name="Li M."/>
            <person name="Law P.T.W."/>
            <person name="Wu Y.L."/>
            <person name="Cai Z.L."/>
            <person name="Qin H."/>
            <person name="Bao Y."/>
            <person name="Leung R.K.K."/>
            <person name="Ng P.K.S."/>
            <person name="Zou J."/>
            <person name="Zhong X.J."/>
            <person name="Ran P.X."/>
            <person name="Zhong N.S."/>
            <person name="Liu Z.G."/>
            <person name="Tsui S.K.W."/>
        </authorList>
    </citation>
    <scope>NUCLEOTIDE SEQUENCE</scope>
    <source>
        <strain evidence="14">Derf</strain>
        <tissue evidence="14">Whole organism</tissue>
    </source>
</reference>
<keyword evidence="12" id="KW-0131">Cell cycle</keyword>
<evidence type="ECO:0000256" key="1">
    <source>
        <dbReference type="ARBA" id="ARBA00004259"/>
    </source>
</evidence>
<evidence type="ECO:0000256" key="9">
    <source>
        <dbReference type="ARBA" id="ARBA00022927"/>
    </source>
</evidence>
<sequence>MVSRSIQADHKDLIHDIAYDYYGRRLATCSSDQSVKVQFIFDVWDIDDDGQWTCTSSWKTHAGSVWKVTWAHPEFGQILATCSFDRTAIVWEEMVGDKNTNEKNNQSVWIKRHSFVDSRTSVTDVKFAPKHFGLILSTCSLDGVIRIYEAPDVMNITHWSIQYEINCNKACSSISWNPSLFRQNFPMIAVGSDDNNVQGSKILFYEFNEQARDWQQIIDKTFKDVNELVHDIAFAPNVGRSYDLLGAATTKDVKIISIRLIENEKDFAEPYSQTASMANSTNNPPIGNKRRYNIKVIASFDDHGSQVWRVSWNITGTLMASSGDDGAVRLWKANCFEKWQNVGILKADQNTIHPNTITGINNYSDDRQLDGTTSSATKFVFSQ</sequence>
<dbReference type="PANTHER" id="PTHR11024:SF3">
    <property type="entry name" value="NUCLEOPORIN SEH1"/>
    <property type="match status" value="1"/>
</dbReference>
<dbReference type="SMART" id="SM00320">
    <property type="entry name" value="WD40"/>
    <property type="match status" value="4"/>
</dbReference>
<comment type="caution">
    <text evidence="14">The sequence shown here is derived from an EMBL/GenBank/DDBJ whole genome shotgun (WGS) entry which is preliminary data.</text>
</comment>
<evidence type="ECO:0000313" key="14">
    <source>
        <dbReference type="EMBL" id="KAH9529582.1"/>
    </source>
</evidence>
<dbReference type="EMBL" id="ASGP02000001">
    <property type="protein sequence ID" value="KAH9529582.1"/>
    <property type="molecule type" value="Genomic_DNA"/>
</dbReference>
<keyword evidence="7" id="KW-0677">Repeat</keyword>
<organism evidence="14 15">
    <name type="scientific">Dermatophagoides farinae</name>
    <name type="common">American house dust mite</name>
    <dbReference type="NCBI Taxonomy" id="6954"/>
    <lineage>
        <taxon>Eukaryota</taxon>
        <taxon>Metazoa</taxon>
        <taxon>Ecdysozoa</taxon>
        <taxon>Arthropoda</taxon>
        <taxon>Chelicerata</taxon>
        <taxon>Arachnida</taxon>
        <taxon>Acari</taxon>
        <taxon>Acariformes</taxon>
        <taxon>Sarcoptiformes</taxon>
        <taxon>Astigmata</taxon>
        <taxon>Psoroptidia</taxon>
        <taxon>Analgoidea</taxon>
        <taxon>Pyroglyphidae</taxon>
        <taxon>Dermatophagoidinae</taxon>
        <taxon>Dermatophagoides</taxon>
    </lineage>
</organism>
<dbReference type="PROSITE" id="PS50082">
    <property type="entry name" value="WD_REPEATS_2"/>
    <property type="match status" value="1"/>
</dbReference>
<dbReference type="PROSITE" id="PS50294">
    <property type="entry name" value="WD_REPEATS_REGION"/>
    <property type="match status" value="1"/>
</dbReference>
<protein>
    <submittedName>
        <fullName evidence="14">Nucleoporin SEH1</fullName>
    </submittedName>
</protein>
<dbReference type="InterPro" id="IPR036322">
    <property type="entry name" value="WD40_repeat_dom_sf"/>
</dbReference>
<dbReference type="AlphaFoldDB" id="A0A922ICM8"/>
<feature type="repeat" description="WD" evidence="13">
    <location>
        <begin position="300"/>
        <end position="332"/>
    </location>
</feature>